<proteinExistence type="inferred from homology"/>
<dbReference type="GO" id="GO:0055085">
    <property type="term" value="P:transmembrane transport"/>
    <property type="evidence" value="ECO:0007669"/>
    <property type="project" value="InterPro"/>
</dbReference>
<gene>
    <name evidence="5" type="ORF">HMPREF9970_2933</name>
</gene>
<dbReference type="AlphaFoldDB" id="I0RAG4"/>
<evidence type="ECO:0000256" key="1">
    <source>
        <dbReference type="ARBA" id="ARBA00008520"/>
    </source>
</evidence>
<dbReference type="Proteomes" id="UP000005039">
    <property type="component" value="Unassembled WGS sequence"/>
</dbReference>
<feature type="chain" id="PRO_5038849588" evidence="4">
    <location>
        <begin position="19"/>
        <end position="429"/>
    </location>
</feature>
<dbReference type="PANTHER" id="PTHR30061">
    <property type="entry name" value="MALTOSE-BINDING PERIPLASMIC PROTEIN"/>
    <property type="match status" value="1"/>
</dbReference>
<dbReference type="SUPFAM" id="SSF53850">
    <property type="entry name" value="Periplasmic binding protein-like II"/>
    <property type="match status" value="1"/>
</dbReference>
<dbReference type="Pfam" id="PF13416">
    <property type="entry name" value="SBP_bac_8"/>
    <property type="match status" value="1"/>
</dbReference>
<protein>
    <submittedName>
        <fullName evidence="5">ABC transporter, solute-binding protein</fullName>
    </submittedName>
</protein>
<evidence type="ECO:0000256" key="4">
    <source>
        <dbReference type="SAM" id="SignalP"/>
    </source>
</evidence>
<name>I0RAG4_9FIRM</name>
<dbReference type="eggNOG" id="COG1653">
    <property type="taxonomic scope" value="Bacteria"/>
</dbReference>
<dbReference type="InterPro" id="IPR006059">
    <property type="entry name" value="SBP"/>
</dbReference>
<dbReference type="PATRIC" id="fig|1095750.3.peg.559"/>
<sequence>MRKFLSLGLSFSMAAMLAACGTNTTQTTSSSSGSEGTKQTQREVVNFWYLWGGEEAKLIEQIIAEYNKSQDKYEVVGTSTPDQKVIITSISGGQGPDITDDFGGSVPKYANENIAQNLDEYIKKDSVDMTAFVDAALEQQKYEGSIYSLPISVNVFALYYNKDLLNNAGITKTPQTLEELMQIGEETTVLDGGALKQLGSPFVPANYWPNIFTYAYGSDFGQTGKLTPDNEGFKKSLEFMESQVKKFGKDALSNFITSGNSNLNTPQDPFLNGTQVFRIDGPWLYNMAKEANVNFEVMPVPGAESVGSDGWSTVDTSMLYIPTTSKHKDGAWDFMKYMCMGDGNKLFCKLKGDLPSTKALLEDQEIISASPAQKIFSEIVAKNNLRVLPPSLNTAEYSKAIKDAVEAVLLGDSVEQALNRMKDAVSTLK</sequence>
<dbReference type="GO" id="GO:0042956">
    <property type="term" value="P:maltodextrin transmembrane transport"/>
    <property type="evidence" value="ECO:0007669"/>
    <property type="project" value="TreeGrafter"/>
</dbReference>
<accession>I0RAG4</accession>
<keyword evidence="3 4" id="KW-0732">Signal</keyword>
<evidence type="ECO:0000313" key="5">
    <source>
        <dbReference type="EMBL" id="EIC96672.1"/>
    </source>
</evidence>
<comment type="similarity">
    <text evidence="1">Belongs to the bacterial solute-binding protein 1 family.</text>
</comment>
<dbReference type="PANTHER" id="PTHR30061:SF50">
    <property type="entry name" value="MALTOSE_MALTODEXTRIN-BINDING PERIPLASMIC PROTEIN"/>
    <property type="match status" value="1"/>
</dbReference>
<dbReference type="Gene3D" id="3.40.190.10">
    <property type="entry name" value="Periplasmic binding protein-like II"/>
    <property type="match status" value="2"/>
</dbReference>
<feature type="signal peptide" evidence="4">
    <location>
        <begin position="1"/>
        <end position="18"/>
    </location>
</feature>
<dbReference type="EMBL" id="AJGH01000029">
    <property type="protein sequence ID" value="EIC96672.1"/>
    <property type="molecule type" value="Genomic_DNA"/>
</dbReference>
<dbReference type="RefSeq" id="WP_008753194.1">
    <property type="nucleotide sequence ID" value="NZ_AJGH01000029.1"/>
</dbReference>
<dbReference type="InterPro" id="IPR006061">
    <property type="entry name" value="SBP_1_CS"/>
</dbReference>
<dbReference type="GO" id="GO:1901982">
    <property type="term" value="F:maltose binding"/>
    <property type="evidence" value="ECO:0007669"/>
    <property type="project" value="TreeGrafter"/>
</dbReference>
<organism evidence="5 6">
    <name type="scientific">Lachnoanaerobaculum saburreum F0468</name>
    <dbReference type="NCBI Taxonomy" id="1095750"/>
    <lineage>
        <taxon>Bacteria</taxon>
        <taxon>Bacillati</taxon>
        <taxon>Bacillota</taxon>
        <taxon>Clostridia</taxon>
        <taxon>Lachnospirales</taxon>
        <taxon>Lachnospiraceae</taxon>
        <taxon>Lachnoanaerobaculum</taxon>
    </lineage>
</organism>
<keyword evidence="6" id="KW-1185">Reference proteome</keyword>
<dbReference type="CDD" id="cd14748">
    <property type="entry name" value="PBP2_UgpB"/>
    <property type="match status" value="1"/>
</dbReference>
<evidence type="ECO:0000313" key="6">
    <source>
        <dbReference type="Proteomes" id="UP000005039"/>
    </source>
</evidence>
<evidence type="ECO:0000256" key="2">
    <source>
        <dbReference type="ARBA" id="ARBA00022448"/>
    </source>
</evidence>
<dbReference type="GO" id="GO:0015768">
    <property type="term" value="P:maltose transport"/>
    <property type="evidence" value="ECO:0007669"/>
    <property type="project" value="TreeGrafter"/>
</dbReference>
<comment type="caution">
    <text evidence="5">The sequence shown here is derived from an EMBL/GenBank/DDBJ whole genome shotgun (WGS) entry which is preliminary data.</text>
</comment>
<dbReference type="PROSITE" id="PS01037">
    <property type="entry name" value="SBP_BACTERIAL_1"/>
    <property type="match status" value="1"/>
</dbReference>
<reference evidence="5 6" key="1">
    <citation type="submission" date="2012-03" db="EMBL/GenBank/DDBJ databases">
        <authorList>
            <person name="Durkin A.S."/>
            <person name="McCorrison J."/>
            <person name="Torralba M."/>
            <person name="Gillis M."/>
            <person name="Methe B."/>
            <person name="Sutton G."/>
            <person name="Nelson K.E."/>
        </authorList>
    </citation>
    <scope>NUCLEOTIDE SEQUENCE [LARGE SCALE GENOMIC DNA]</scope>
    <source>
        <strain evidence="5 6">F0468</strain>
    </source>
</reference>
<keyword evidence="2" id="KW-0813">Transport</keyword>
<dbReference type="GO" id="GO:0055052">
    <property type="term" value="C:ATP-binding cassette (ABC) transporter complex, substrate-binding subunit-containing"/>
    <property type="evidence" value="ECO:0007669"/>
    <property type="project" value="TreeGrafter"/>
</dbReference>
<dbReference type="PROSITE" id="PS51257">
    <property type="entry name" value="PROKAR_LIPOPROTEIN"/>
    <property type="match status" value="1"/>
</dbReference>
<evidence type="ECO:0000256" key="3">
    <source>
        <dbReference type="ARBA" id="ARBA00022729"/>
    </source>
</evidence>